<reference evidence="3" key="1">
    <citation type="journal article" date="2020" name="Mol. Plant Microbe">
        <title>Rhizobial microsymbionts of the narrowly endemic Oxytropis species growing in Kamchatka are characterized by significant genetic diversity and possess a set of genes that are associated with T3SS and T6SS secretion systems and can affect the development of symbiosis.</title>
        <authorList>
            <person name="Safronova V."/>
            <person name="Guro P."/>
            <person name="Sazanova A."/>
            <person name="Kuznetsova I."/>
            <person name="Belimov A."/>
            <person name="Yakubov V."/>
            <person name="Chirak E."/>
            <person name="Afonin A."/>
            <person name="Gogolev Y."/>
            <person name="Andronov E."/>
            <person name="Tikhonovich I."/>
        </authorList>
    </citation>
    <scope>NUCLEOTIDE SEQUENCE [LARGE SCALE GENOMIC DNA]</scope>
    <source>
        <strain evidence="3">581</strain>
    </source>
</reference>
<dbReference type="SUPFAM" id="SSF55874">
    <property type="entry name" value="ATPase domain of HSP90 chaperone/DNA topoisomerase II/histidine kinase"/>
    <property type="match status" value="1"/>
</dbReference>
<organism evidence="2 3">
    <name type="scientific">Tardiphaga robiniae</name>
    <dbReference type="NCBI Taxonomy" id="943830"/>
    <lineage>
        <taxon>Bacteria</taxon>
        <taxon>Pseudomonadati</taxon>
        <taxon>Pseudomonadota</taxon>
        <taxon>Alphaproteobacteria</taxon>
        <taxon>Hyphomicrobiales</taxon>
        <taxon>Nitrobacteraceae</taxon>
        <taxon>Tardiphaga</taxon>
    </lineage>
</organism>
<evidence type="ECO:0000313" key="2">
    <source>
        <dbReference type="EMBL" id="QND72797.1"/>
    </source>
</evidence>
<dbReference type="EMBL" id="CP050292">
    <property type="protein sequence ID" value="QND72797.1"/>
    <property type="molecule type" value="Genomic_DNA"/>
</dbReference>
<accession>A0A7G6U1B5</accession>
<dbReference type="Gene3D" id="3.30.565.10">
    <property type="entry name" value="Histidine kinase-like ATPase, C-terminal domain"/>
    <property type="match status" value="1"/>
</dbReference>
<sequence length="49" mass="5329">MGLSIVRRIVDRYDGTIDLDSVDGNAGRGLTVRVTLPLADRRSGTADQR</sequence>
<evidence type="ECO:0000313" key="3">
    <source>
        <dbReference type="Proteomes" id="UP000515291"/>
    </source>
</evidence>
<dbReference type="AlphaFoldDB" id="A0A7G6U1B5"/>
<evidence type="ECO:0000259" key="1">
    <source>
        <dbReference type="Pfam" id="PF02518"/>
    </source>
</evidence>
<dbReference type="InterPro" id="IPR036890">
    <property type="entry name" value="HATPase_C_sf"/>
</dbReference>
<proteinExistence type="predicted"/>
<dbReference type="Pfam" id="PF02518">
    <property type="entry name" value="HATPase_c"/>
    <property type="match status" value="1"/>
</dbReference>
<name>A0A7G6U1B5_9BRAD</name>
<dbReference type="InterPro" id="IPR003594">
    <property type="entry name" value="HATPase_dom"/>
</dbReference>
<gene>
    <name evidence="2" type="ORF">HB776_17320</name>
</gene>
<feature type="domain" description="Histidine kinase/HSP90-like ATPase" evidence="1">
    <location>
        <begin position="1"/>
        <end position="39"/>
    </location>
</feature>
<protein>
    <recommendedName>
        <fullName evidence="1">Histidine kinase/HSP90-like ATPase domain-containing protein</fullName>
    </recommendedName>
</protein>
<dbReference type="RefSeq" id="WP_184511695.1">
    <property type="nucleotide sequence ID" value="NZ_CP050292.1"/>
</dbReference>
<dbReference type="Proteomes" id="UP000515291">
    <property type="component" value="Chromosome"/>
</dbReference>
<dbReference type="KEGG" id="trb:HB776_17320"/>